<keyword evidence="11" id="KW-1015">Disulfide bond</keyword>
<dbReference type="EC" id="3.4.23.24" evidence="4"/>
<keyword evidence="10" id="KW-0865">Zymogen</keyword>
<sequence>MLFIHSLLSLVFVTFAIASDGFYKLDFDVLQGKDLLSALRGFLEDALTPRDASAMQLTNERSFYVAKVQVGTPPQEISVLLDTGSADLWITGSNNPHCLANGGDINCEAYGSFNTSESSTYHDNQTAFSIKYMDNTYAKGDWATETISLSEQLNLTDASLAVANDANSSVGVFGIGFSSLESQQNKYYNLPMLLKSQGLISSNAYSLYLTSAEATYGSVLFGGVDHAKYDRELSEIDIPKVNNDYLYLQIPLKSVTVQLSTQDSSACSTPATTSSTPIAQPTLVTSTLSSGSQPTHSGRIALEDLASEFASGIADTLALVKSGSKGFPSIHGSKLVSGNKANSNISSSGPSSISSANAAPSSSPSNSTIPANDTLAILDSGTTLSFLPTELVTAITSQLGENVTYNSAAAAYSVPCSLGGPGNNIVFGFENKDIQVPLSQLVYQTGQDPKTGKSTCTLGLIPSAHTILGDNFLRSCYTVFNLDKKTISIAQIKYTSDENIQVL</sequence>
<dbReference type="PROSITE" id="PS00141">
    <property type="entry name" value="ASP_PROTEASE"/>
    <property type="match status" value="2"/>
</dbReference>
<feature type="signal peptide" evidence="14">
    <location>
        <begin position="1"/>
        <end position="18"/>
    </location>
</feature>
<dbReference type="Gene3D" id="2.40.70.10">
    <property type="entry name" value="Acid Proteases"/>
    <property type="match status" value="2"/>
</dbReference>
<dbReference type="InterPro" id="IPR021109">
    <property type="entry name" value="Peptidase_aspartic_dom_sf"/>
</dbReference>
<comment type="similarity">
    <text evidence="3 12">Belongs to the peptidase A1 family.</text>
</comment>
<comment type="subcellular location">
    <subcellularLocation>
        <location evidence="2">Secreted</location>
    </subcellularLocation>
</comment>
<evidence type="ECO:0000256" key="12">
    <source>
        <dbReference type="RuleBase" id="RU000454"/>
    </source>
</evidence>
<evidence type="ECO:0000256" key="5">
    <source>
        <dbReference type="ARBA" id="ARBA00022525"/>
    </source>
</evidence>
<dbReference type="InterPro" id="IPR001969">
    <property type="entry name" value="Aspartic_peptidase_AS"/>
</dbReference>
<dbReference type="InterPro" id="IPR001461">
    <property type="entry name" value="Aspartic_peptidase_A1"/>
</dbReference>
<feature type="domain" description="Peptidase A1" evidence="15">
    <location>
        <begin position="64"/>
        <end position="490"/>
    </location>
</feature>
<dbReference type="PANTHER" id="PTHR47966:SF65">
    <property type="entry name" value="ASPARTIC-TYPE ENDOPEPTIDASE"/>
    <property type="match status" value="1"/>
</dbReference>
<evidence type="ECO:0000256" key="9">
    <source>
        <dbReference type="ARBA" id="ARBA00022801"/>
    </source>
</evidence>
<evidence type="ECO:0000256" key="10">
    <source>
        <dbReference type="ARBA" id="ARBA00023145"/>
    </source>
</evidence>
<feature type="compositionally biased region" description="Low complexity" evidence="13">
    <location>
        <begin position="341"/>
        <end position="367"/>
    </location>
</feature>
<evidence type="ECO:0000313" key="16">
    <source>
        <dbReference type="EMBL" id="CAK7918245.1"/>
    </source>
</evidence>
<evidence type="ECO:0000256" key="7">
    <source>
        <dbReference type="ARBA" id="ARBA00022729"/>
    </source>
</evidence>
<protein>
    <recommendedName>
        <fullName evidence="4">candidapepsin</fullName>
        <ecNumber evidence="4">3.4.23.24</ecNumber>
    </recommendedName>
</protein>
<comment type="catalytic activity">
    <reaction evidence="1">
        <text>Preferential cleavage at the carboxyl of hydrophobic amino acids, but fails to cleave 15-Leu-|-Tyr-16, 16-Tyr-|-Leu-17 and 24-Phe-|-Phe-25 of insulin B chain. Activates trypsinogen, and degrades keratin.</text>
        <dbReference type="EC" id="3.4.23.24"/>
    </reaction>
</comment>
<evidence type="ECO:0000259" key="15">
    <source>
        <dbReference type="PROSITE" id="PS51767"/>
    </source>
</evidence>
<feature type="chain" id="PRO_5046847721" description="candidapepsin" evidence="14">
    <location>
        <begin position="19"/>
        <end position="503"/>
    </location>
</feature>
<dbReference type="EMBL" id="OZ004259">
    <property type="protein sequence ID" value="CAK7918245.1"/>
    <property type="molecule type" value="Genomic_DNA"/>
</dbReference>
<keyword evidence="8 12" id="KW-0064">Aspartyl protease</keyword>
<evidence type="ECO:0000313" key="17">
    <source>
        <dbReference type="Proteomes" id="UP001497600"/>
    </source>
</evidence>
<dbReference type="Proteomes" id="UP001497600">
    <property type="component" value="Chromosome G"/>
</dbReference>
<keyword evidence="17" id="KW-1185">Reference proteome</keyword>
<dbReference type="SUPFAM" id="SSF50630">
    <property type="entry name" value="Acid proteases"/>
    <property type="match status" value="1"/>
</dbReference>
<dbReference type="CDD" id="cd05474">
    <property type="entry name" value="SAP_like"/>
    <property type="match status" value="1"/>
</dbReference>
<organism evidence="16 17">
    <name type="scientific">[Candida] anglica</name>
    <dbReference type="NCBI Taxonomy" id="148631"/>
    <lineage>
        <taxon>Eukaryota</taxon>
        <taxon>Fungi</taxon>
        <taxon>Dikarya</taxon>
        <taxon>Ascomycota</taxon>
        <taxon>Saccharomycotina</taxon>
        <taxon>Pichiomycetes</taxon>
        <taxon>Debaryomycetaceae</taxon>
        <taxon>Kurtzmaniella</taxon>
    </lineage>
</organism>
<accession>A0ABP0EKT9</accession>
<reference evidence="16 17" key="1">
    <citation type="submission" date="2024-01" db="EMBL/GenBank/DDBJ databases">
        <authorList>
            <consortium name="Genoscope - CEA"/>
            <person name="William W."/>
        </authorList>
    </citation>
    <scope>NUCLEOTIDE SEQUENCE [LARGE SCALE GENOMIC DNA]</scope>
    <source>
        <strain evidence="16 17">29B2s-10</strain>
    </source>
</reference>
<keyword evidence="5" id="KW-0964">Secreted</keyword>
<evidence type="ECO:0000256" key="14">
    <source>
        <dbReference type="SAM" id="SignalP"/>
    </source>
</evidence>
<keyword evidence="6 12" id="KW-0645">Protease</keyword>
<evidence type="ECO:0000256" key="4">
    <source>
        <dbReference type="ARBA" id="ARBA00013207"/>
    </source>
</evidence>
<evidence type="ECO:0000256" key="2">
    <source>
        <dbReference type="ARBA" id="ARBA00004613"/>
    </source>
</evidence>
<dbReference type="PANTHER" id="PTHR47966">
    <property type="entry name" value="BETA-SITE APP-CLEAVING ENZYME, ISOFORM A-RELATED"/>
    <property type="match status" value="1"/>
</dbReference>
<dbReference type="InterPro" id="IPR033121">
    <property type="entry name" value="PEPTIDASE_A1"/>
</dbReference>
<evidence type="ECO:0000256" key="11">
    <source>
        <dbReference type="ARBA" id="ARBA00023157"/>
    </source>
</evidence>
<dbReference type="PROSITE" id="PS51767">
    <property type="entry name" value="PEPTIDASE_A1"/>
    <property type="match status" value="1"/>
</dbReference>
<feature type="region of interest" description="Disordered" evidence="13">
    <location>
        <begin position="340"/>
        <end position="367"/>
    </location>
</feature>
<dbReference type="Pfam" id="PF00026">
    <property type="entry name" value="Asp"/>
    <property type="match status" value="2"/>
</dbReference>
<proteinExistence type="inferred from homology"/>
<evidence type="ECO:0000256" key="1">
    <source>
        <dbReference type="ARBA" id="ARBA00001675"/>
    </source>
</evidence>
<evidence type="ECO:0000256" key="13">
    <source>
        <dbReference type="SAM" id="MobiDB-lite"/>
    </source>
</evidence>
<keyword evidence="7 14" id="KW-0732">Signal</keyword>
<evidence type="ECO:0000256" key="3">
    <source>
        <dbReference type="ARBA" id="ARBA00007447"/>
    </source>
</evidence>
<gene>
    <name evidence="16" type="primary">SAP4</name>
    <name evidence="16" type="ORF">CAAN4_G12376</name>
</gene>
<evidence type="ECO:0000256" key="8">
    <source>
        <dbReference type="ARBA" id="ARBA00022750"/>
    </source>
</evidence>
<name>A0ABP0EKT9_9ASCO</name>
<evidence type="ECO:0000256" key="6">
    <source>
        <dbReference type="ARBA" id="ARBA00022670"/>
    </source>
</evidence>
<keyword evidence="9 12" id="KW-0378">Hydrolase</keyword>
<dbReference type="PRINTS" id="PR00792">
    <property type="entry name" value="PEPSIN"/>
</dbReference>
<dbReference type="InterPro" id="IPR033876">
    <property type="entry name" value="SAP-like"/>
</dbReference>